<organism evidence="3 4">
    <name type="scientific">Actinomyces bovis</name>
    <dbReference type="NCBI Taxonomy" id="1658"/>
    <lineage>
        <taxon>Bacteria</taxon>
        <taxon>Bacillati</taxon>
        <taxon>Actinomycetota</taxon>
        <taxon>Actinomycetes</taxon>
        <taxon>Actinomycetales</taxon>
        <taxon>Actinomycetaceae</taxon>
        <taxon>Actinomyces</taxon>
    </lineage>
</organism>
<comment type="caution">
    <text evidence="3">The sequence shown here is derived from an EMBL/GenBank/DDBJ whole genome shotgun (WGS) entry which is preliminary data.</text>
</comment>
<keyword evidence="4" id="KW-1185">Reference proteome</keyword>
<feature type="domain" description="DUF1980" evidence="2">
    <location>
        <begin position="183"/>
        <end position="268"/>
    </location>
</feature>
<feature type="transmembrane region" description="Helical" evidence="1">
    <location>
        <begin position="55"/>
        <end position="74"/>
    </location>
</feature>
<dbReference type="Pfam" id="PF21537">
    <property type="entry name" value="DUF1980_C"/>
    <property type="match status" value="1"/>
</dbReference>
<keyword evidence="1" id="KW-1133">Transmembrane helix</keyword>
<evidence type="ECO:0000259" key="2">
    <source>
        <dbReference type="Pfam" id="PF21537"/>
    </source>
</evidence>
<dbReference type="Proteomes" id="UP000250006">
    <property type="component" value="Unassembled WGS sequence"/>
</dbReference>
<evidence type="ECO:0000313" key="3">
    <source>
        <dbReference type="EMBL" id="SPT53396.1"/>
    </source>
</evidence>
<keyword evidence="1" id="KW-0472">Membrane</keyword>
<proteinExistence type="predicted"/>
<name>A0ABY1VMS5_9ACTO</name>
<feature type="transmembrane region" description="Helical" evidence="1">
    <location>
        <begin position="94"/>
        <end position="115"/>
    </location>
</feature>
<protein>
    <recommendedName>
        <fullName evidence="2">DUF1980 domain-containing protein</fullName>
    </recommendedName>
</protein>
<gene>
    <name evidence="3" type="ORF">NCTC11535_01060</name>
</gene>
<evidence type="ECO:0000256" key="1">
    <source>
        <dbReference type="SAM" id="Phobius"/>
    </source>
</evidence>
<feature type="transmembrane region" description="Helical" evidence="1">
    <location>
        <begin position="25"/>
        <end position="43"/>
    </location>
</feature>
<dbReference type="InterPro" id="IPR015402">
    <property type="entry name" value="DUF1980"/>
</dbReference>
<dbReference type="InterPro" id="IPR048447">
    <property type="entry name" value="DUF1980_C"/>
</dbReference>
<dbReference type="NCBIfam" id="TIGR03943">
    <property type="entry name" value="TIGR03943 family putative permease subunit"/>
    <property type="match status" value="1"/>
</dbReference>
<dbReference type="EMBL" id="UAPQ01000006">
    <property type="protein sequence ID" value="SPT53396.1"/>
    <property type="molecule type" value="Genomic_DNA"/>
</dbReference>
<keyword evidence="1" id="KW-0812">Transmembrane</keyword>
<accession>A0ABY1VMS5</accession>
<sequence>MSEQQAASPTVPTASSLRRSAHRQMVAATIMLVLGLVALVLVLTRRLNFYLQPYFQPFILLTALVLIVLAMWTLVDLDRPTVLKAHAPMRPSSWLVLVPVILAVVCAPSPLGAALMSSTAVAGGGGGAAYTAAKQSSRVRAAKVLGTNPDGTVAFPILPTGTVNSLGLDELSDRYSLGSKPQLAGRTVKLLGFASPGPDGGWRLGRFKIYCCAADAIPYQAALIGLSQELQADQWYEVTGLVQTNPEFEVPILQVTHLTAVPQPESPYL</sequence>
<dbReference type="RefSeq" id="WP_111836329.1">
    <property type="nucleotide sequence ID" value="NZ_UAPQ01000006.1"/>
</dbReference>
<reference evidence="3 4" key="1">
    <citation type="submission" date="2018-06" db="EMBL/GenBank/DDBJ databases">
        <authorList>
            <consortium name="Pathogen Informatics"/>
            <person name="Doyle S."/>
        </authorList>
    </citation>
    <scope>NUCLEOTIDE SEQUENCE [LARGE SCALE GENOMIC DNA]</scope>
    <source>
        <strain evidence="3 4">NCTC11535</strain>
    </source>
</reference>
<evidence type="ECO:0000313" key="4">
    <source>
        <dbReference type="Proteomes" id="UP000250006"/>
    </source>
</evidence>